<organism evidence="2 3">
    <name type="scientific">Luteolibacter ambystomatis</name>
    <dbReference type="NCBI Taxonomy" id="2824561"/>
    <lineage>
        <taxon>Bacteria</taxon>
        <taxon>Pseudomonadati</taxon>
        <taxon>Verrucomicrobiota</taxon>
        <taxon>Verrucomicrobiia</taxon>
        <taxon>Verrucomicrobiales</taxon>
        <taxon>Verrucomicrobiaceae</taxon>
        <taxon>Luteolibacter</taxon>
    </lineage>
</organism>
<dbReference type="AlphaFoldDB" id="A0A975J0B6"/>
<name>A0A975J0B6_9BACT</name>
<dbReference type="KEGG" id="lamb:KBB96_02020"/>
<dbReference type="Gene3D" id="2.120.10.30">
    <property type="entry name" value="TolB, C-terminal domain"/>
    <property type="match status" value="1"/>
</dbReference>
<protein>
    <submittedName>
        <fullName evidence="2">PD40 domain-containing protein</fullName>
    </submittedName>
</protein>
<feature type="compositionally biased region" description="Polar residues" evidence="1">
    <location>
        <begin position="91"/>
        <end position="104"/>
    </location>
</feature>
<gene>
    <name evidence="2" type="ORF">KBB96_02020</name>
</gene>
<dbReference type="InterPro" id="IPR011659">
    <property type="entry name" value="WD40"/>
</dbReference>
<keyword evidence="3" id="KW-1185">Reference proteome</keyword>
<dbReference type="EMBL" id="CP073100">
    <property type="protein sequence ID" value="QUE51679.1"/>
    <property type="molecule type" value="Genomic_DNA"/>
</dbReference>
<dbReference type="Pfam" id="PF07676">
    <property type="entry name" value="PD40"/>
    <property type="match status" value="1"/>
</dbReference>
<accession>A0A975J0B6</accession>
<proteinExistence type="predicted"/>
<reference evidence="2" key="1">
    <citation type="submission" date="2021-04" db="EMBL/GenBank/DDBJ databases">
        <title>Luteolibacter sp. 32A isolated from the skin of an Anderson's salamander (Ambystoma andersonii).</title>
        <authorList>
            <person name="Spergser J."/>
            <person name="Busse H.-J."/>
        </authorList>
    </citation>
    <scope>NUCLEOTIDE SEQUENCE</scope>
    <source>
        <strain evidence="2">32A</strain>
    </source>
</reference>
<dbReference type="InterPro" id="IPR011042">
    <property type="entry name" value="6-blade_b-propeller_TolB-like"/>
</dbReference>
<feature type="region of interest" description="Disordered" evidence="1">
    <location>
        <begin position="82"/>
        <end position="104"/>
    </location>
</feature>
<feature type="region of interest" description="Disordered" evidence="1">
    <location>
        <begin position="1"/>
        <end position="50"/>
    </location>
</feature>
<dbReference type="RefSeq" id="WP_211631818.1">
    <property type="nucleotide sequence ID" value="NZ_CP073100.1"/>
</dbReference>
<dbReference type="SUPFAM" id="SSF82171">
    <property type="entry name" value="DPP6 N-terminal domain-like"/>
    <property type="match status" value="1"/>
</dbReference>
<feature type="compositionally biased region" description="Polar residues" evidence="1">
    <location>
        <begin position="33"/>
        <end position="42"/>
    </location>
</feature>
<sequence>MPAGKRQPRGIPSYASGKASIRSDHSSAGELSKSFSSSNSGQIVAAGTGGEELWHEGTPIFAAPLIDSASFAPDGSAAVSAIVGSDDSDSMSRTDASSGGQQQMAPTGVRGIWLVSSSGEKQRISSETMDAYAPSLSPDGSKIAFMGREFDESGKPSAGRLYVGHVSMGSFQSYVVQRAWSSFSDTSAAQWLDENRVSIVSDRGDRQVLRVVPDGDE</sequence>
<evidence type="ECO:0000313" key="2">
    <source>
        <dbReference type="EMBL" id="QUE51679.1"/>
    </source>
</evidence>
<evidence type="ECO:0000256" key="1">
    <source>
        <dbReference type="SAM" id="MobiDB-lite"/>
    </source>
</evidence>
<dbReference type="Proteomes" id="UP000676169">
    <property type="component" value="Chromosome"/>
</dbReference>
<evidence type="ECO:0000313" key="3">
    <source>
        <dbReference type="Proteomes" id="UP000676169"/>
    </source>
</evidence>